<dbReference type="EMBL" id="LNIX01000018">
    <property type="protein sequence ID" value="OXA44866.1"/>
    <property type="molecule type" value="Genomic_DNA"/>
</dbReference>
<dbReference type="AlphaFoldDB" id="A0A226DKY0"/>
<proteinExistence type="predicted"/>
<protein>
    <submittedName>
        <fullName evidence="1">ABC transporter B family member 12</fullName>
    </submittedName>
</protein>
<reference evidence="1 2" key="1">
    <citation type="submission" date="2015-12" db="EMBL/GenBank/DDBJ databases">
        <title>The genome of Folsomia candida.</title>
        <authorList>
            <person name="Faddeeva A."/>
            <person name="Derks M.F."/>
            <person name="Anvar Y."/>
            <person name="Smit S."/>
            <person name="Van Straalen N."/>
            <person name="Roelofs D."/>
        </authorList>
    </citation>
    <scope>NUCLEOTIDE SEQUENCE [LARGE SCALE GENOMIC DNA]</scope>
    <source>
        <strain evidence="1 2">VU population</strain>
        <tissue evidence="1">Whole body</tissue>
    </source>
</reference>
<organism evidence="1 2">
    <name type="scientific">Folsomia candida</name>
    <name type="common">Springtail</name>
    <dbReference type="NCBI Taxonomy" id="158441"/>
    <lineage>
        <taxon>Eukaryota</taxon>
        <taxon>Metazoa</taxon>
        <taxon>Ecdysozoa</taxon>
        <taxon>Arthropoda</taxon>
        <taxon>Hexapoda</taxon>
        <taxon>Collembola</taxon>
        <taxon>Entomobryomorpha</taxon>
        <taxon>Isotomoidea</taxon>
        <taxon>Isotomidae</taxon>
        <taxon>Proisotominae</taxon>
        <taxon>Folsomia</taxon>
    </lineage>
</organism>
<sequence length="134" mass="15129">MESIFTFHQVNCAGRLGSTFLAEVCWMEEGVFQQSARPTPYLRVMLTQDDGETIMVAIATGNFYHVAKNLYQVGNVYCFPGGMFDIRPRTAQDSCSSYPFDLWFLNDSATSDQTSPKSCRTSELEDSMQNMSIF</sequence>
<dbReference type="Proteomes" id="UP000198287">
    <property type="component" value="Unassembled WGS sequence"/>
</dbReference>
<comment type="caution">
    <text evidence="1">The sequence shown here is derived from an EMBL/GenBank/DDBJ whole genome shotgun (WGS) entry which is preliminary data.</text>
</comment>
<evidence type="ECO:0000313" key="2">
    <source>
        <dbReference type="Proteomes" id="UP000198287"/>
    </source>
</evidence>
<gene>
    <name evidence="1" type="ORF">Fcan01_19932</name>
</gene>
<keyword evidence="2" id="KW-1185">Reference proteome</keyword>
<name>A0A226DKY0_FOLCA</name>
<evidence type="ECO:0000313" key="1">
    <source>
        <dbReference type="EMBL" id="OXA44866.1"/>
    </source>
</evidence>
<accession>A0A226DKY0</accession>